<reference evidence="5" key="1">
    <citation type="journal article" date="2018" name="Nat. Microbiol.">
        <title>Leveraging single-cell genomics to expand the fungal tree of life.</title>
        <authorList>
            <person name="Ahrendt S.R."/>
            <person name="Quandt C.A."/>
            <person name="Ciobanu D."/>
            <person name="Clum A."/>
            <person name="Salamov A."/>
            <person name="Andreopoulos B."/>
            <person name="Cheng J.F."/>
            <person name="Woyke T."/>
            <person name="Pelin A."/>
            <person name="Henrissat B."/>
            <person name="Reynolds N.K."/>
            <person name="Benny G.L."/>
            <person name="Smith M.E."/>
            <person name="James T.Y."/>
            <person name="Grigoriev I.V."/>
        </authorList>
    </citation>
    <scope>NUCLEOTIDE SEQUENCE [LARGE SCALE GENOMIC DNA]</scope>
    <source>
        <strain evidence="5">Benny S71-1</strain>
    </source>
</reference>
<feature type="non-terminal residue" evidence="4">
    <location>
        <position position="108"/>
    </location>
</feature>
<protein>
    <recommendedName>
        <fullName evidence="3">RRM domain-containing protein</fullName>
    </recommendedName>
</protein>
<dbReference type="SMART" id="SM00360">
    <property type="entry name" value="RRM"/>
    <property type="match status" value="1"/>
</dbReference>
<dbReference type="GO" id="GO:0005689">
    <property type="term" value="C:U12-type spliceosomal complex"/>
    <property type="evidence" value="ECO:0007669"/>
    <property type="project" value="TreeGrafter"/>
</dbReference>
<keyword evidence="5" id="KW-1185">Reference proteome</keyword>
<evidence type="ECO:0000256" key="1">
    <source>
        <dbReference type="ARBA" id="ARBA00022884"/>
    </source>
</evidence>
<dbReference type="PROSITE" id="PS50102">
    <property type="entry name" value="RRM"/>
    <property type="match status" value="1"/>
</dbReference>
<feature type="non-terminal residue" evidence="4">
    <location>
        <position position="1"/>
    </location>
</feature>
<dbReference type="OrthoDB" id="277802at2759"/>
<gene>
    <name evidence="4" type="ORF">SYNPS1DRAFT_9570</name>
</gene>
<dbReference type="PANTHER" id="PTHR16105:SF0">
    <property type="entry name" value="RNA-BINDING REGION-CONTAINING PROTEIN 3"/>
    <property type="match status" value="1"/>
</dbReference>
<proteinExistence type="predicted"/>
<dbReference type="EMBL" id="KZ989346">
    <property type="protein sequence ID" value="RKP26740.1"/>
    <property type="molecule type" value="Genomic_DNA"/>
</dbReference>
<sequence length="108" mass="12588">KVGTPNNTLYIKNLNERVKLPALKTSLETLFEQYGALHDVHVKKYVRMRGQAFIVFKELDSAVKALKEVQGFPLYNKPMVIAYAHKRSDAVARLQDDYESYKREREEE</sequence>
<organism evidence="4 5">
    <name type="scientific">Syncephalis pseudoplumigaleata</name>
    <dbReference type="NCBI Taxonomy" id="1712513"/>
    <lineage>
        <taxon>Eukaryota</taxon>
        <taxon>Fungi</taxon>
        <taxon>Fungi incertae sedis</taxon>
        <taxon>Zoopagomycota</taxon>
        <taxon>Zoopagomycotina</taxon>
        <taxon>Zoopagomycetes</taxon>
        <taxon>Zoopagales</taxon>
        <taxon>Piptocephalidaceae</taxon>
        <taxon>Syncephalis</taxon>
    </lineage>
</organism>
<dbReference type="InterPro" id="IPR000504">
    <property type="entry name" value="RRM_dom"/>
</dbReference>
<accession>A0A4P9Z562</accession>
<keyword evidence="1 2" id="KW-0694">RNA-binding</keyword>
<dbReference type="InterPro" id="IPR045164">
    <property type="entry name" value="RBM41/RNPC3"/>
</dbReference>
<dbReference type="FunFam" id="3.30.70.330:FF:000039">
    <property type="entry name" value="U1 small nuclear ribonucleoprotein A"/>
    <property type="match status" value="1"/>
</dbReference>
<dbReference type="CDD" id="cd12246">
    <property type="entry name" value="RRM1_U1A_like"/>
    <property type="match status" value="1"/>
</dbReference>
<dbReference type="InterPro" id="IPR012677">
    <property type="entry name" value="Nucleotide-bd_a/b_plait_sf"/>
</dbReference>
<dbReference type="GO" id="GO:0097157">
    <property type="term" value="F:pre-mRNA intronic binding"/>
    <property type="evidence" value="ECO:0007669"/>
    <property type="project" value="TreeGrafter"/>
</dbReference>
<dbReference type="Gene3D" id="3.30.70.330">
    <property type="match status" value="1"/>
</dbReference>
<evidence type="ECO:0000256" key="2">
    <source>
        <dbReference type="PROSITE-ProRule" id="PRU00176"/>
    </source>
</evidence>
<name>A0A4P9Z562_9FUNG</name>
<dbReference type="Proteomes" id="UP000278143">
    <property type="component" value="Unassembled WGS sequence"/>
</dbReference>
<evidence type="ECO:0000313" key="4">
    <source>
        <dbReference type="EMBL" id="RKP26740.1"/>
    </source>
</evidence>
<evidence type="ECO:0000313" key="5">
    <source>
        <dbReference type="Proteomes" id="UP000278143"/>
    </source>
</evidence>
<dbReference type="AlphaFoldDB" id="A0A4P9Z562"/>
<evidence type="ECO:0000259" key="3">
    <source>
        <dbReference type="PROSITE" id="PS50102"/>
    </source>
</evidence>
<dbReference type="GO" id="GO:0000398">
    <property type="term" value="P:mRNA splicing, via spliceosome"/>
    <property type="evidence" value="ECO:0007669"/>
    <property type="project" value="TreeGrafter"/>
</dbReference>
<dbReference type="Pfam" id="PF00076">
    <property type="entry name" value="RRM_1"/>
    <property type="match status" value="1"/>
</dbReference>
<dbReference type="SUPFAM" id="SSF54928">
    <property type="entry name" value="RNA-binding domain, RBD"/>
    <property type="match status" value="1"/>
</dbReference>
<feature type="domain" description="RRM" evidence="3">
    <location>
        <begin position="7"/>
        <end position="86"/>
    </location>
</feature>
<dbReference type="GO" id="GO:0030626">
    <property type="term" value="F:U12 snRNA binding"/>
    <property type="evidence" value="ECO:0007669"/>
    <property type="project" value="TreeGrafter"/>
</dbReference>
<dbReference type="PANTHER" id="PTHR16105">
    <property type="entry name" value="RNA-BINDING REGION-CONTAINING PROTEIN 3"/>
    <property type="match status" value="1"/>
</dbReference>
<dbReference type="InterPro" id="IPR035979">
    <property type="entry name" value="RBD_domain_sf"/>
</dbReference>